<gene>
    <name evidence="4" type="ORF">ACFQ1X_00060</name>
</gene>
<keyword evidence="2" id="KW-0732">Signal</keyword>
<evidence type="ECO:0000313" key="4">
    <source>
        <dbReference type="EMBL" id="MFD1029847.1"/>
    </source>
</evidence>
<keyword evidence="5" id="KW-1185">Reference proteome</keyword>
<dbReference type="InterPro" id="IPR032693">
    <property type="entry name" value="YtkA-like_dom"/>
</dbReference>
<reference evidence="5" key="1">
    <citation type="journal article" date="2019" name="Int. J. Syst. Evol. Microbiol.">
        <title>The Global Catalogue of Microorganisms (GCM) 10K type strain sequencing project: providing services to taxonomists for standard genome sequencing and annotation.</title>
        <authorList>
            <consortium name="The Broad Institute Genomics Platform"/>
            <consortium name="The Broad Institute Genome Sequencing Center for Infectious Disease"/>
            <person name="Wu L."/>
            <person name="Ma J."/>
        </authorList>
    </citation>
    <scope>NUCLEOTIDE SEQUENCE [LARGE SCALE GENOMIC DNA]</scope>
    <source>
        <strain evidence="5">CCUG 56756</strain>
    </source>
</reference>
<comment type="caution">
    <text evidence="4">The sequence shown here is derived from an EMBL/GenBank/DDBJ whole genome shotgun (WGS) entry which is preliminary data.</text>
</comment>
<evidence type="ECO:0000256" key="1">
    <source>
        <dbReference type="SAM" id="MobiDB-lite"/>
    </source>
</evidence>
<proteinExistence type="predicted"/>
<evidence type="ECO:0000313" key="5">
    <source>
        <dbReference type="Proteomes" id="UP001597109"/>
    </source>
</evidence>
<dbReference type="Proteomes" id="UP001597109">
    <property type="component" value="Unassembled WGS sequence"/>
</dbReference>
<name>A0ABW3L6W5_9BACL</name>
<dbReference type="EMBL" id="JBHTKI010000001">
    <property type="protein sequence ID" value="MFD1029847.1"/>
    <property type="molecule type" value="Genomic_DNA"/>
</dbReference>
<feature type="domain" description="YtkA-like" evidence="3">
    <location>
        <begin position="37"/>
        <end position="114"/>
    </location>
</feature>
<dbReference type="Pfam" id="PF13115">
    <property type="entry name" value="YtkA"/>
    <property type="match status" value="1"/>
</dbReference>
<organism evidence="4 5">
    <name type="scientific">Metaplanococcus flavidus</name>
    <dbReference type="NCBI Taxonomy" id="569883"/>
    <lineage>
        <taxon>Bacteria</taxon>
        <taxon>Bacillati</taxon>
        <taxon>Bacillota</taxon>
        <taxon>Bacilli</taxon>
        <taxon>Bacillales</taxon>
        <taxon>Caryophanaceae</taxon>
        <taxon>Metaplanococcus</taxon>
    </lineage>
</organism>
<feature type="region of interest" description="Disordered" evidence="1">
    <location>
        <begin position="128"/>
        <end position="157"/>
    </location>
</feature>
<protein>
    <submittedName>
        <fullName evidence="4">FixH family protein</fullName>
    </submittedName>
</protein>
<feature type="compositionally biased region" description="Basic and acidic residues" evidence="1">
    <location>
        <begin position="146"/>
        <end position="157"/>
    </location>
</feature>
<dbReference type="PROSITE" id="PS51257">
    <property type="entry name" value="PROKAR_LIPOPROTEIN"/>
    <property type="match status" value="1"/>
</dbReference>
<dbReference type="RefSeq" id="WP_379080841.1">
    <property type="nucleotide sequence ID" value="NZ_JBHTKI010000001.1"/>
</dbReference>
<sequence>MMKKIIWTAILFGLLLLAACGEEDDSAGAGPSTELIETDFTSPETADPGETMTLSVTVTQGEELVEDADEVVYEVWESGHRDASDMLTAEHIGDGVYEAEASFDEEGLYFIQAHTTARRLHVMPKQEIIVGNPDPESIVPDDSDDSDSKVDMEGHGH</sequence>
<evidence type="ECO:0000259" key="3">
    <source>
        <dbReference type="Pfam" id="PF13115"/>
    </source>
</evidence>
<accession>A0ABW3L6W5</accession>
<feature type="signal peptide" evidence="2">
    <location>
        <begin position="1"/>
        <end position="18"/>
    </location>
</feature>
<evidence type="ECO:0000256" key="2">
    <source>
        <dbReference type="SAM" id="SignalP"/>
    </source>
</evidence>
<feature type="chain" id="PRO_5045654450" evidence="2">
    <location>
        <begin position="19"/>
        <end position="157"/>
    </location>
</feature>